<dbReference type="RefSeq" id="WP_342755675.1">
    <property type="nucleotide sequence ID" value="NZ_PVZC01000005.1"/>
</dbReference>
<dbReference type="InterPro" id="IPR036388">
    <property type="entry name" value="WH-like_DNA-bd_sf"/>
</dbReference>
<evidence type="ECO:0000256" key="1">
    <source>
        <dbReference type="ARBA" id="ARBA00023015"/>
    </source>
</evidence>
<dbReference type="Gene3D" id="3.30.565.10">
    <property type="entry name" value="Histidine kinase-like ATPase, C-terminal domain"/>
    <property type="match status" value="1"/>
</dbReference>
<dbReference type="PANTHER" id="PTHR44846">
    <property type="entry name" value="MANNOSYL-D-GLYCERATE TRANSPORT/METABOLISM SYSTEM REPRESSOR MNGR-RELATED"/>
    <property type="match status" value="1"/>
</dbReference>
<dbReference type="Proteomes" id="UP000237846">
    <property type="component" value="Unassembled WGS sequence"/>
</dbReference>
<organism evidence="5 6">
    <name type="scientific">Allonocardiopsis opalescens</name>
    <dbReference type="NCBI Taxonomy" id="1144618"/>
    <lineage>
        <taxon>Bacteria</taxon>
        <taxon>Bacillati</taxon>
        <taxon>Actinomycetota</taxon>
        <taxon>Actinomycetes</taxon>
        <taxon>Streptosporangiales</taxon>
        <taxon>Allonocardiopsis</taxon>
    </lineage>
</organism>
<dbReference type="Gene3D" id="1.10.10.10">
    <property type="entry name" value="Winged helix-like DNA-binding domain superfamily/Winged helix DNA-binding domain"/>
    <property type="match status" value="2"/>
</dbReference>
<gene>
    <name evidence="5" type="ORF">CLV72_105515</name>
</gene>
<keyword evidence="2" id="KW-0238">DNA-binding</keyword>
<dbReference type="PROSITE" id="PS50949">
    <property type="entry name" value="HTH_GNTR"/>
    <property type="match status" value="2"/>
</dbReference>
<comment type="caution">
    <text evidence="5">The sequence shown here is derived from an EMBL/GenBank/DDBJ whole genome shotgun (WGS) entry which is preliminary data.</text>
</comment>
<dbReference type="EMBL" id="PVZC01000005">
    <property type="protein sequence ID" value="PRX98162.1"/>
    <property type="molecule type" value="Genomic_DNA"/>
</dbReference>
<keyword evidence="6" id="KW-1185">Reference proteome</keyword>
<evidence type="ECO:0000313" key="5">
    <source>
        <dbReference type="EMBL" id="PRX98162.1"/>
    </source>
</evidence>
<dbReference type="CDD" id="cd07377">
    <property type="entry name" value="WHTH_GntR"/>
    <property type="match status" value="2"/>
</dbReference>
<proteinExistence type="predicted"/>
<reference evidence="5 6" key="1">
    <citation type="submission" date="2018-03" db="EMBL/GenBank/DDBJ databases">
        <title>Genomic Encyclopedia of Archaeal and Bacterial Type Strains, Phase II (KMG-II): from individual species to whole genera.</title>
        <authorList>
            <person name="Goeker M."/>
        </authorList>
    </citation>
    <scope>NUCLEOTIDE SEQUENCE [LARGE SCALE GENOMIC DNA]</scope>
    <source>
        <strain evidence="5 6">DSM 45601</strain>
    </source>
</reference>
<dbReference type="InterPro" id="IPR000524">
    <property type="entry name" value="Tscrpt_reg_HTH_GntR"/>
</dbReference>
<name>A0A2T0Q2Z1_9ACTN</name>
<keyword evidence="1" id="KW-0805">Transcription regulation</keyword>
<accession>A0A2T0Q2Z1</accession>
<dbReference type="GO" id="GO:0003700">
    <property type="term" value="F:DNA-binding transcription factor activity"/>
    <property type="evidence" value="ECO:0007669"/>
    <property type="project" value="InterPro"/>
</dbReference>
<evidence type="ECO:0000259" key="4">
    <source>
        <dbReference type="PROSITE" id="PS50949"/>
    </source>
</evidence>
<dbReference type="Pfam" id="PF00392">
    <property type="entry name" value="GntR"/>
    <property type="match status" value="2"/>
</dbReference>
<dbReference type="SUPFAM" id="SSF46785">
    <property type="entry name" value="Winged helix' DNA-binding domain"/>
    <property type="match status" value="2"/>
</dbReference>
<evidence type="ECO:0000256" key="3">
    <source>
        <dbReference type="ARBA" id="ARBA00023163"/>
    </source>
</evidence>
<protein>
    <submittedName>
        <fullName evidence="5">Regulatory GntR family protein</fullName>
    </submittedName>
</protein>
<dbReference type="InterPro" id="IPR036390">
    <property type="entry name" value="WH_DNA-bd_sf"/>
</dbReference>
<dbReference type="PANTHER" id="PTHR44846:SF17">
    <property type="entry name" value="GNTR-FAMILY TRANSCRIPTIONAL REGULATOR"/>
    <property type="match status" value="1"/>
</dbReference>
<dbReference type="GO" id="GO:0003677">
    <property type="term" value="F:DNA binding"/>
    <property type="evidence" value="ECO:0007669"/>
    <property type="project" value="UniProtKB-KW"/>
</dbReference>
<dbReference type="InterPro" id="IPR050679">
    <property type="entry name" value="Bact_HTH_transcr_reg"/>
</dbReference>
<dbReference type="InterPro" id="IPR036890">
    <property type="entry name" value="HATPase_C_sf"/>
</dbReference>
<dbReference type="AlphaFoldDB" id="A0A2T0Q2Z1"/>
<keyword evidence="3" id="KW-0804">Transcription</keyword>
<feature type="domain" description="HTH gntR-type" evidence="4">
    <location>
        <begin position="262"/>
        <end position="330"/>
    </location>
</feature>
<feature type="domain" description="HTH gntR-type" evidence="4">
    <location>
        <begin position="184"/>
        <end position="252"/>
    </location>
</feature>
<evidence type="ECO:0000313" key="6">
    <source>
        <dbReference type="Proteomes" id="UP000237846"/>
    </source>
</evidence>
<dbReference type="GO" id="GO:0045892">
    <property type="term" value="P:negative regulation of DNA-templated transcription"/>
    <property type="evidence" value="ECO:0007669"/>
    <property type="project" value="TreeGrafter"/>
</dbReference>
<dbReference type="PRINTS" id="PR00035">
    <property type="entry name" value="HTHGNTR"/>
</dbReference>
<dbReference type="SMART" id="SM00345">
    <property type="entry name" value="HTH_GNTR"/>
    <property type="match status" value="2"/>
</dbReference>
<sequence>MDSPPIQIDLDNTSHDGVLVDAAVTLPSVVNSVRVARRFVRALLAGTPVADDGELIVSELATHAFWRTSSRSVGRFHVHVKGGDGVFRIEVYDDPAGRYSREANDAVTHAMSGCELALVSLVASRFGSRSDRFVHLVWAELHWDDDVPRGRASMALPVGRRTCWLTKMQEAAEDDAVSPRPTAWGAYAQIAEVLRQRIATKELVPGQPFPSESALSAEFSVARNTVRRALAELEAEGLTRTVPGTGRIVREPGSTDDAEGAQPQYRRIAAELRARIDSGELAPGDPVPSEATVARNFRVSRGTARQALTDLEGAGLIVAVPGKGRFVRVTEEPER</sequence>
<evidence type="ECO:0000256" key="2">
    <source>
        <dbReference type="ARBA" id="ARBA00023125"/>
    </source>
</evidence>